<evidence type="ECO:0000313" key="5">
    <source>
        <dbReference type="Proteomes" id="UP001597387"/>
    </source>
</evidence>
<accession>A0ABW4ZH37</accession>
<dbReference type="Proteomes" id="UP001597387">
    <property type="component" value="Unassembled WGS sequence"/>
</dbReference>
<dbReference type="InterPro" id="IPR006860">
    <property type="entry name" value="FecR"/>
</dbReference>
<feature type="domain" description="FecR protein" evidence="2">
    <location>
        <begin position="128"/>
        <end position="222"/>
    </location>
</feature>
<proteinExistence type="predicted"/>
<protein>
    <submittedName>
        <fullName evidence="4">FecR family protein</fullName>
    </submittedName>
</protein>
<dbReference type="Gene3D" id="2.60.120.1440">
    <property type="match status" value="1"/>
</dbReference>
<dbReference type="PANTHER" id="PTHR30273:SF2">
    <property type="entry name" value="PROTEIN FECR"/>
    <property type="match status" value="1"/>
</dbReference>
<evidence type="ECO:0000256" key="1">
    <source>
        <dbReference type="SAM" id="Phobius"/>
    </source>
</evidence>
<evidence type="ECO:0000259" key="3">
    <source>
        <dbReference type="Pfam" id="PF16344"/>
    </source>
</evidence>
<keyword evidence="1" id="KW-1133">Transmembrane helix</keyword>
<keyword evidence="5" id="KW-1185">Reference proteome</keyword>
<dbReference type="Pfam" id="PF16344">
    <property type="entry name" value="FecR_C"/>
    <property type="match status" value="1"/>
</dbReference>
<reference evidence="5" key="1">
    <citation type="journal article" date="2019" name="Int. J. Syst. Evol. Microbiol.">
        <title>The Global Catalogue of Microorganisms (GCM) 10K type strain sequencing project: providing services to taxonomists for standard genome sequencing and annotation.</title>
        <authorList>
            <consortium name="The Broad Institute Genomics Platform"/>
            <consortium name="The Broad Institute Genome Sequencing Center for Infectious Disease"/>
            <person name="Wu L."/>
            <person name="Ma J."/>
        </authorList>
    </citation>
    <scope>NUCLEOTIDE SEQUENCE [LARGE SCALE GENOMIC DNA]</scope>
    <source>
        <strain evidence="5">KCTC 42217</strain>
    </source>
</reference>
<dbReference type="PIRSF" id="PIRSF018266">
    <property type="entry name" value="FecR"/>
    <property type="match status" value="1"/>
</dbReference>
<gene>
    <name evidence="4" type="ORF">ACFSJU_00285</name>
</gene>
<dbReference type="Pfam" id="PF04773">
    <property type="entry name" value="FecR"/>
    <property type="match status" value="1"/>
</dbReference>
<dbReference type="Gene3D" id="3.55.50.30">
    <property type="match status" value="1"/>
</dbReference>
<dbReference type="EMBL" id="JBHUHZ010000001">
    <property type="protein sequence ID" value="MFD2160816.1"/>
    <property type="molecule type" value="Genomic_DNA"/>
</dbReference>
<dbReference type="PANTHER" id="PTHR30273">
    <property type="entry name" value="PERIPLASMIC SIGNAL SENSOR AND SIGMA FACTOR ACTIVATOR FECR-RELATED"/>
    <property type="match status" value="1"/>
</dbReference>
<keyword evidence="1" id="KW-0812">Transmembrane</keyword>
<comment type="caution">
    <text evidence="4">The sequence shown here is derived from an EMBL/GenBank/DDBJ whole genome shotgun (WGS) entry which is preliminary data.</text>
</comment>
<evidence type="ECO:0000259" key="2">
    <source>
        <dbReference type="Pfam" id="PF04773"/>
    </source>
</evidence>
<sequence length="340" mass="38719">MHFQKFSLDSLILDPDFIKWAKSPIKEDGSRWIEWASLSAENKRIVEEAREIILELARDEDTPVQQELAELWSRISASNEAFDGQQTRSPRIGLLGMIKTWQRVAAVVTAFLCVSILAFLFLNRDIEWETTYGQNKKIILPDGSVVVLNSNSSVSYPSKWEDESPREVWLKGEGFFSVTHKSNSQRFVVHTDDLDVQVLGTKFNVNTRRGKTRVILNSGKVKLFLQKEQSRVVEMRPGDLVDFSATQARLLKRAVKASNYSSWVENKLVFEESTLKEVAQVLEDSYGFKITFTDPELAKLSFTGTIDSGNVDLLFTILRKTFNLSIIKAEEKITIQKSSQ</sequence>
<dbReference type="InterPro" id="IPR032508">
    <property type="entry name" value="FecR_C"/>
</dbReference>
<name>A0ABW4ZH37_9SPHI</name>
<dbReference type="InterPro" id="IPR012373">
    <property type="entry name" value="Ferrdict_sens_TM"/>
</dbReference>
<evidence type="ECO:0000313" key="4">
    <source>
        <dbReference type="EMBL" id="MFD2160816.1"/>
    </source>
</evidence>
<dbReference type="RefSeq" id="WP_255902120.1">
    <property type="nucleotide sequence ID" value="NZ_JAFMZO010000002.1"/>
</dbReference>
<feature type="transmembrane region" description="Helical" evidence="1">
    <location>
        <begin position="104"/>
        <end position="122"/>
    </location>
</feature>
<organism evidence="4 5">
    <name type="scientific">Paradesertivirga mongoliensis</name>
    <dbReference type="NCBI Taxonomy" id="2100740"/>
    <lineage>
        <taxon>Bacteria</taxon>
        <taxon>Pseudomonadati</taxon>
        <taxon>Bacteroidota</taxon>
        <taxon>Sphingobacteriia</taxon>
        <taxon>Sphingobacteriales</taxon>
        <taxon>Sphingobacteriaceae</taxon>
        <taxon>Paradesertivirga</taxon>
    </lineage>
</organism>
<keyword evidence="1" id="KW-0472">Membrane</keyword>
<feature type="domain" description="Protein FecR C-terminal" evidence="3">
    <location>
        <begin position="267"/>
        <end position="335"/>
    </location>
</feature>